<keyword evidence="2" id="KW-1185">Reference proteome</keyword>
<evidence type="ECO:0000313" key="1">
    <source>
        <dbReference type="EMBL" id="KAF0917945.1"/>
    </source>
</evidence>
<sequence>MWKIGSRAMSCHHPTWHRRRCRARVELELPLGAPSPDAAPFDLEAAVCSHGLFMMAPNR</sequence>
<reference evidence="1 2" key="1">
    <citation type="submission" date="2019-11" db="EMBL/GenBank/DDBJ databases">
        <title>Whole genome sequence of Oryza granulata.</title>
        <authorList>
            <person name="Li W."/>
        </authorList>
    </citation>
    <scope>NUCLEOTIDE SEQUENCE [LARGE SCALE GENOMIC DNA]</scope>
    <source>
        <strain evidence="2">cv. Menghai</strain>
        <tissue evidence="1">Leaf</tissue>
    </source>
</reference>
<gene>
    <name evidence="1" type="ORF">E2562_021661</name>
</gene>
<dbReference type="OrthoDB" id="4951845at2759"/>
<dbReference type="Proteomes" id="UP000479710">
    <property type="component" value="Unassembled WGS sequence"/>
</dbReference>
<evidence type="ECO:0000313" key="2">
    <source>
        <dbReference type="Proteomes" id="UP000479710"/>
    </source>
</evidence>
<organism evidence="1 2">
    <name type="scientific">Oryza meyeriana var. granulata</name>
    <dbReference type="NCBI Taxonomy" id="110450"/>
    <lineage>
        <taxon>Eukaryota</taxon>
        <taxon>Viridiplantae</taxon>
        <taxon>Streptophyta</taxon>
        <taxon>Embryophyta</taxon>
        <taxon>Tracheophyta</taxon>
        <taxon>Spermatophyta</taxon>
        <taxon>Magnoliopsida</taxon>
        <taxon>Liliopsida</taxon>
        <taxon>Poales</taxon>
        <taxon>Poaceae</taxon>
        <taxon>BOP clade</taxon>
        <taxon>Oryzoideae</taxon>
        <taxon>Oryzeae</taxon>
        <taxon>Oryzinae</taxon>
        <taxon>Oryza</taxon>
        <taxon>Oryza meyeriana</taxon>
    </lineage>
</organism>
<dbReference type="AlphaFoldDB" id="A0A6G1DYI5"/>
<proteinExistence type="predicted"/>
<protein>
    <submittedName>
        <fullName evidence="1">Uncharacterized protein</fullName>
    </submittedName>
</protein>
<name>A0A6G1DYI5_9ORYZ</name>
<accession>A0A6G1DYI5</accession>
<dbReference type="EMBL" id="SPHZ02000005">
    <property type="protein sequence ID" value="KAF0917945.1"/>
    <property type="molecule type" value="Genomic_DNA"/>
</dbReference>
<comment type="caution">
    <text evidence="1">The sequence shown here is derived from an EMBL/GenBank/DDBJ whole genome shotgun (WGS) entry which is preliminary data.</text>
</comment>